<protein>
    <submittedName>
        <fullName evidence="1">Uncharacterized protein</fullName>
    </submittedName>
</protein>
<keyword evidence="2" id="KW-1185">Reference proteome</keyword>
<reference evidence="1" key="1">
    <citation type="submission" date="2023-10" db="EMBL/GenBank/DDBJ databases">
        <authorList>
            <person name="Rodriguez Cubillos JULIANA M."/>
            <person name="De Vega J."/>
        </authorList>
    </citation>
    <scope>NUCLEOTIDE SEQUENCE</scope>
</reference>
<dbReference type="Proteomes" id="UP001177021">
    <property type="component" value="Unassembled WGS sequence"/>
</dbReference>
<evidence type="ECO:0000313" key="2">
    <source>
        <dbReference type="Proteomes" id="UP001177021"/>
    </source>
</evidence>
<name>A0ACB0LP73_TRIPR</name>
<accession>A0ACB0LP73</accession>
<comment type="caution">
    <text evidence="1">The sequence shown here is derived from an EMBL/GenBank/DDBJ whole genome shotgun (WGS) entry which is preliminary data.</text>
</comment>
<gene>
    <name evidence="1" type="ORF">MILVUS5_LOCUS35209</name>
</gene>
<dbReference type="EMBL" id="CASHSV030000615">
    <property type="protein sequence ID" value="CAJ2671355.1"/>
    <property type="molecule type" value="Genomic_DNA"/>
</dbReference>
<sequence>MSKKKEMEDLENNNGDFVSNEEIRIFIESLTKPQLVDLLSQLGSKYPSIAQEIESFANVDRARRKLNAFQVHGKSTQSAPRKSTQSASSAPNKFVRGVCMLDDETRRIRSAPDLFERNLFIENLSPQVTWEMLLDYFERHGDIEECLLVCQRHAGSKVSSYSGIVTYKTAEAAKKAIDDLDQTTLGGRTITVKYYDTLYGGGQPSVPARIAPMAALHMSPEYVEGYTYPRPGAPYAAPRYPYPQTGAPFAASPYPYPRTDPPYAVSPYPYPRTDAPHGAPPYPYPRTAARFALPPYPYPQTDAPSYAASRYP</sequence>
<organism evidence="1 2">
    <name type="scientific">Trifolium pratense</name>
    <name type="common">Red clover</name>
    <dbReference type="NCBI Taxonomy" id="57577"/>
    <lineage>
        <taxon>Eukaryota</taxon>
        <taxon>Viridiplantae</taxon>
        <taxon>Streptophyta</taxon>
        <taxon>Embryophyta</taxon>
        <taxon>Tracheophyta</taxon>
        <taxon>Spermatophyta</taxon>
        <taxon>Magnoliopsida</taxon>
        <taxon>eudicotyledons</taxon>
        <taxon>Gunneridae</taxon>
        <taxon>Pentapetalae</taxon>
        <taxon>rosids</taxon>
        <taxon>fabids</taxon>
        <taxon>Fabales</taxon>
        <taxon>Fabaceae</taxon>
        <taxon>Papilionoideae</taxon>
        <taxon>50 kb inversion clade</taxon>
        <taxon>NPAAA clade</taxon>
        <taxon>Hologalegina</taxon>
        <taxon>IRL clade</taxon>
        <taxon>Trifolieae</taxon>
        <taxon>Trifolium</taxon>
    </lineage>
</organism>
<proteinExistence type="predicted"/>
<evidence type="ECO:0000313" key="1">
    <source>
        <dbReference type="EMBL" id="CAJ2671355.1"/>
    </source>
</evidence>